<accession>A0A9W7D2Y0</accession>
<sequence length="102" mass="10715">MPSCSDRDDDVDMLDSDKDDELGPLKGKWPFGGEGKLTDVSVPTGAARMSINYILARAELNAGKNTVGGAVETLPTVPGLFVASLVEKSNNIFLNGCSALQT</sequence>
<name>A0A9W7D2Y0_9STRA</name>
<protein>
    <submittedName>
        <fullName evidence="2">Unnamed protein product</fullName>
    </submittedName>
</protein>
<proteinExistence type="predicted"/>
<evidence type="ECO:0000256" key="1">
    <source>
        <dbReference type="SAM" id="MobiDB-lite"/>
    </source>
</evidence>
<organism evidence="2 3">
    <name type="scientific">Phytophthora fragariaefolia</name>
    <dbReference type="NCBI Taxonomy" id="1490495"/>
    <lineage>
        <taxon>Eukaryota</taxon>
        <taxon>Sar</taxon>
        <taxon>Stramenopiles</taxon>
        <taxon>Oomycota</taxon>
        <taxon>Peronosporomycetes</taxon>
        <taxon>Peronosporales</taxon>
        <taxon>Peronosporaceae</taxon>
        <taxon>Phytophthora</taxon>
    </lineage>
</organism>
<feature type="compositionally biased region" description="Acidic residues" evidence="1">
    <location>
        <begin position="7"/>
        <end position="22"/>
    </location>
</feature>
<gene>
    <name evidence="2" type="ORF">Pfra01_002094600</name>
</gene>
<dbReference type="AlphaFoldDB" id="A0A9W7D2Y0"/>
<comment type="caution">
    <text evidence="2">The sequence shown here is derived from an EMBL/GenBank/DDBJ whole genome shotgun (WGS) entry which is preliminary data.</text>
</comment>
<evidence type="ECO:0000313" key="3">
    <source>
        <dbReference type="Proteomes" id="UP001165121"/>
    </source>
</evidence>
<reference evidence="2" key="1">
    <citation type="submission" date="2023-04" db="EMBL/GenBank/DDBJ databases">
        <title>Phytophthora fragariaefolia NBRC 109709.</title>
        <authorList>
            <person name="Ichikawa N."/>
            <person name="Sato H."/>
            <person name="Tonouchi N."/>
        </authorList>
    </citation>
    <scope>NUCLEOTIDE SEQUENCE</scope>
    <source>
        <strain evidence="2">NBRC 109709</strain>
    </source>
</reference>
<evidence type="ECO:0000313" key="2">
    <source>
        <dbReference type="EMBL" id="GMF51652.1"/>
    </source>
</evidence>
<keyword evidence="3" id="KW-1185">Reference proteome</keyword>
<feature type="region of interest" description="Disordered" evidence="1">
    <location>
        <begin position="1"/>
        <end position="28"/>
    </location>
</feature>
<dbReference type="Proteomes" id="UP001165121">
    <property type="component" value="Unassembled WGS sequence"/>
</dbReference>
<dbReference type="EMBL" id="BSXT01002928">
    <property type="protein sequence ID" value="GMF51652.1"/>
    <property type="molecule type" value="Genomic_DNA"/>
</dbReference>